<evidence type="ECO:0000313" key="1">
    <source>
        <dbReference type="EMBL" id="KAF9497311.1"/>
    </source>
</evidence>
<dbReference type="AlphaFoldDB" id="A0A9P6A4Z3"/>
<dbReference type="EMBL" id="MU154545">
    <property type="protein sequence ID" value="KAF9497311.1"/>
    <property type="molecule type" value="Genomic_DNA"/>
</dbReference>
<keyword evidence="2" id="KW-1185">Reference proteome</keyword>
<comment type="caution">
    <text evidence="1">The sequence shown here is derived from an EMBL/GenBank/DDBJ whole genome shotgun (WGS) entry which is preliminary data.</text>
</comment>
<evidence type="ECO:0000313" key="2">
    <source>
        <dbReference type="Proteomes" id="UP000807025"/>
    </source>
</evidence>
<dbReference type="Proteomes" id="UP000807025">
    <property type="component" value="Unassembled WGS sequence"/>
</dbReference>
<reference evidence="1" key="1">
    <citation type="submission" date="2020-11" db="EMBL/GenBank/DDBJ databases">
        <authorList>
            <consortium name="DOE Joint Genome Institute"/>
            <person name="Ahrendt S."/>
            <person name="Riley R."/>
            <person name="Andreopoulos W."/>
            <person name="Labutti K."/>
            <person name="Pangilinan J."/>
            <person name="Ruiz-Duenas F.J."/>
            <person name="Barrasa J.M."/>
            <person name="Sanchez-Garcia M."/>
            <person name="Camarero S."/>
            <person name="Miyauchi S."/>
            <person name="Serrano A."/>
            <person name="Linde D."/>
            <person name="Babiker R."/>
            <person name="Drula E."/>
            <person name="Ayuso-Fernandez I."/>
            <person name="Pacheco R."/>
            <person name="Padilla G."/>
            <person name="Ferreira P."/>
            <person name="Barriuso J."/>
            <person name="Kellner H."/>
            <person name="Castanera R."/>
            <person name="Alfaro M."/>
            <person name="Ramirez L."/>
            <person name="Pisabarro A.G."/>
            <person name="Kuo A."/>
            <person name="Tritt A."/>
            <person name="Lipzen A."/>
            <person name="He G."/>
            <person name="Yan M."/>
            <person name="Ng V."/>
            <person name="Cullen D."/>
            <person name="Martin F."/>
            <person name="Rosso M.-N."/>
            <person name="Henrissat B."/>
            <person name="Hibbett D."/>
            <person name="Martinez A.T."/>
            <person name="Grigoriev I.V."/>
        </authorList>
    </citation>
    <scope>NUCLEOTIDE SEQUENCE</scope>
    <source>
        <strain evidence="1">ATCC 90797</strain>
    </source>
</reference>
<name>A0A9P6A4Z3_PLEER</name>
<sequence>MDRSLNIKETNVPGTEEKLVANLFTDNTTMFLDGGSDFAKLQSIIDKWCITAVREQKMNPGHQEIPRVMKIVPNGELIRILGAWIGNNRNQESPWTPVVKVIDRDFKRKLIIQMVVGGQTQYLAIVQGMPKQIEDNLRKHMRKFFWRDKRSPIQEETIFAPAGKGGQGVLDICARNKAIQVSRTI</sequence>
<organism evidence="1 2">
    <name type="scientific">Pleurotus eryngii</name>
    <name type="common">Boletus of the steppes</name>
    <dbReference type="NCBI Taxonomy" id="5323"/>
    <lineage>
        <taxon>Eukaryota</taxon>
        <taxon>Fungi</taxon>
        <taxon>Dikarya</taxon>
        <taxon>Basidiomycota</taxon>
        <taxon>Agaricomycotina</taxon>
        <taxon>Agaricomycetes</taxon>
        <taxon>Agaricomycetidae</taxon>
        <taxon>Agaricales</taxon>
        <taxon>Pleurotineae</taxon>
        <taxon>Pleurotaceae</taxon>
        <taxon>Pleurotus</taxon>
    </lineage>
</organism>
<gene>
    <name evidence="1" type="ORF">BDN71DRAFT_1481863</name>
</gene>
<dbReference type="OrthoDB" id="2205812at2759"/>
<proteinExistence type="predicted"/>
<accession>A0A9P6A4Z3</accession>
<protein>
    <submittedName>
        <fullName evidence="1">Uncharacterized protein</fullName>
    </submittedName>
</protein>